<dbReference type="VEuPathDB" id="TrichDB:TRFO_34479"/>
<feature type="transmembrane region" description="Helical" evidence="6">
    <location>
        <begin position="316"/>
        <end position="338"/>
    </location>
</feature>
<feature type="transmembrane region" description="Helical" evidence="6">
    <location>
        <begin position="531"/>
        <end position="553"/>
    </location>
</feature>
<proteinExistence type="inferred from homology"/>
<dbReference type="GO" id="GO:0022857">
    <property type="term" value="F:transmembrane transporter activity"/>
    <property type="evidence" value="ECO:0007669"/>
    <property type="project" value="UniProtKB-UniRule"/>
</dbReference>
<reference evidence="8" key="1">
    <citation type="submission" date="2016-10" db="EMBL/GenBank/DDBJ databases">
        <authorList>
            <person name="Benchimol M."/>
            <person name="Almeida L.G."/>
            <person name="Vasconcelos A.T."/>
            <person name="Perreira-Neves A."/>
            <person name="Rosa I.A."/>
            <person name="Tasca T."/>
            <person name="Bogo M.R."/>
            <person name="de Souza W."/>
        </authorList>
    </citation>
    <scope>NUCLEOTIDE SEQUENCE [LARGE SCALE GENOMIC DNA]</scope>
    <source>
        <strain evidence="8">K</strain>
    </source>
</reference>
<feature type="region of interest" description="Disordered" evidence="7">
    <location>
        <begin position="83"/>
        <end position="107"/>
    </location>
</feature>
<feature type="compositionally biased region" description="Low complexity" evidence="7">
    <location>
        <begin position="32"/>
        <end position="41"/>
    </location>
</feature>
<gene>
    <name evidence="8" type="ORF">TRFO_34479</name>
</gene>
<evidence type="ECO:0000256" key="3">
    <source>
        <dbReference type="ARBA" id="ARBA00022692"/>
    </source>
</evidence>
<feature type="region of interest" description="Disordered" evidence="7">
    <location>
        <begin position="1"/>
        <end position="46"/>
    </location>
</feature>
<evidence type="ECO:0000256" key="6">
    <source>
        <dbReference type="RuleBase" id="RU368066"/>
    </source>
</evidence>
<evidence type="ECO:0000256" key="7">
    <source>
        <dbReference type="SAM" id="MobiDB-lite"/>
    </source>
</evidence>
<feature type="transmembrane region" description="Helical" evidence="6">
    <location>
        <begin position="345"/>
        <end position="367"/>
    </location>
</feature>
<dbReference type="PANTHER" id="PTHR12385">
    <property type="entry name" value="CHOLINE TRANSPORTER-LIKE (SLC FAMILY 44)"/>
    <property type="match status" value="1"/>
</dbReference>
<name>A0A1J4JJ00_9EUKA</name>
<sequence length="701" mass="79503">MAYNPSIPPGYPQQGYPPSTYNPYAQPGTNNYQMPQQQQQAYPPPGGYVPQLQSYQQPAGNSAYQNYPNYDAMQPQQGAIPQGYQTVQQTPSIQQTQTYGSPTYSTNPYDYNNAQNPNTSNNYANTKGNGDDGVQYAYTAGENAHYSYDPNNIQYQAMTVDQWGSIPADQTQYSQYWSDSSSFEPETFSKNVKEQTKWNDLGWLIAFWINFVAFIVVFAIVVIKGRENWDLFFYGGGSYYPYQYSSNTNSAIHLKFNQSNWESLSVKEKEIQYLKMIQKQKKLEMRIQSEKSQKSDYYYDDDDDYYHESTTFNTKVIQYTVGFGFAIAIVINIIHGVYVTLAPVFYIKFGFVMIVIVALLCCVPAFLLKVYPILIFPAIVILLVICCYCCIKKKIPLSAAMLKQACTLLWKNPTIFIVMFIELIIEIIVSIMFVFAVLFVVISDWSYWIYIYFLLAFFWITFTFGYVVYLTTAGVAAQWYFLHDTEYMPKMAVWASFKRAVTTSFGSASLAGFLMAVVNVCKAIANDARSQGGIIALIACIAYCILLIIECFLAMITRFALIYCATFGVPFKEGCRRWTELETKQFVGTLLNSCIISTALGMNMFVFCVGAAVLGFGVGYIFMPHNIYLLIFLPVASLLFTLCMFSVLETPIETLADTLFVCFVERPENLKTTANELYEKLVDAYGSALEAEIQIQNSSKQ</sequence>
<dbReference type="Pfam" id="PF04515">
    <property type="entry name" value="Choline_transpo"/>
    <property type="match status" value="1"/>
</dbReference>
<dbReference type="AlphaFoldDB" id="A0A1J4JJ00"/>
<feature type="compositionally biased region" description="Polar residues" evidence="7">
    <location>
        <begin position="19"/>
        <end position="31"/>
    </location>
</feature>
<dbReference type="EMBL" id="MLAK01001021">
    <property type="protein sequence ID" value="OHS99160.1"/>
    <property type="molecule type" value="Genomic_DNA"/>
</dbReference>
<feature type="transmembrane region" description="Helical" evidence="6">
    <location>
        <begin position="503"/>
        <end position="525"/>
    </location>
</feature>
<feature type="transmembrane region" description="Helical" evidence="6">
    <location>
        <begin position="412"/>
        <end position="443"/>
    </location>
</feature>
<feature type="transmembrane region" description="Helical" evidence="6">
    <location>
        <begin position="373"/>
        <end position="391"/>
    </location>
</feature>
<evidence type="ECO:0000313" key="8">
    <source>
        <dbReference type="EMBL" id="OHS99160.1"/>
    </source>
</evidence>
<feature type="compositionally biased region" description="Pro residues" evidence="7">
    <location>
        <begin position="1"/>
        <end position="11"/>
    </location>
</feature>
<organism evidence="8 9">
    <name type="scientific">Tritrichomonas foetus</name>
    <dbReference type="NCBI Taxonomy" id="1144522"/>
    <lineage>
        <taxon>Eukaryota</taxon>
        <taxon>Metamonada</taxon>
        <taxon>Parabasalia</taxon>
        <taxon>Tritrichomonadida</taxon>
        <taxon>Tritrichomonadidae</taxon>
        <taxon>Tritrichomonas</taxon>
    </lineage>
</organism>
<keyword evidence="5 6" id="KW-0472">Membrane</keyword>
<comment type="subcellular location">
    <subcellularLocation>
        <location evidence="6">Cell membrane</location>
        <topology evidence="6">Multi-pass membrane protein</topology>
    </subcellularLocation>
    <subcellularLocation>
        <location evidence="1">Membrane</location>
        <topology evidence="1">Multi-pass membrane protein</topology>
    </subcellularLocation>
</comment>
<dbReference type="Proteomes" id="UP000179807">
    <property type="component" value="Unassembled WGS sequence"/>
</dbReference>
<dbReference type="GeneID" id="94844386"/>
<dbReference type="OrthoDB" id="44736at2759"/>
<comment type="similarity">
    <text evidence="2 6">Belongs to the CTL (choline transporter-like) family.</text>
</comment>
<protein>
    <recommendedName>
        <fullName evidence="6">Choline transporter-like protein</fullName>
    </recommendedName>
</protein>
<dbReference type="InterPro" id="IPR007603">
    <property type="entry name" value="Choline_transptr-like"/>
</dbReference>
<evidence type="ECO:0000256" key="5">
    <source>
        <dbReference type="ARBA" id="ARBA00023136"/>
    </source>
</evidence>
<dbReference type="GO" id="GO:0005886">
    <property type="term" value="C:plasma membrane"/>
    <property type="evidence" value="ECO:0007669"/>
    <property type="project" value="UniProtKB-SubCell"/>
</dbReference>
<feature type="transmembrane region" description="Helical" evidence="6">
    <location>
        <begin position="201"/>
        <end position="223"/>
    </location>
</feature>
<keyword evidence="3 6" id="KW-0812">Transmembrane</keyword>
<comment type="function">
    <text evidence="6">Choline transporter.</text>
</comment>
<feature type="transmembrane region" description="Helical" evidence="6">
    <location>
        <begin position="449"/>
        <end position="482"/>
    </location>
</feature>
<keyword evidence="9" id="KW-1185">Reference proteome</keyword>
<dbReference type="RefSeq" id="XP_068352297.1">
    <property type="nucleotide sequence ID" value="XM_068509682.1"/>
</dbReference>
<dbReference type="PANTHER" id="PTHR12385:SF4">
    <property type="entry name" value="PROTEIN PNS1"/>
    <property type="match status" value="1"/>
</dbReference>
<evidence type="ECO:0000256" key="4">
    <source>
        <dbReference type="ARBA" id="ARBA00022989"/>
    </source>
</evidence>
<evidence type="ECO:0000256" key="1">
    <source>
        <dbReference type="ARBA" id="ARBA00004141"/>
    </source>
</evidence>
<feature type="transmembrane region" description="Helical" evidence="6">
    <location>
        <begin position="600"/>
        <end position="621"/>
    </location>
</feature>
<evidence type="ECO:0000313" key="9">
    <source>
        <dbReference type="Proteomes" id="UP000179807"/>
    </source>
</evidence>
<evidence type="ECO:0000256" key="2">
    <source>
        <dbReference type="ARBA" id="ARBA00007168"/>
    </source>
</evidence>
<comment type="caution">
    <text evidence="8">The sequence shown here is derived from an EMBL/GenBank/DDBJ whole genome shotgun (WGS) entry which is preliminary data.</text>
</comment>
<keyword evidence="4 6" id="KW-1133">Transmembrane helix</keyword>
<accession>A0A1J4JJ00</accession>
<feature type="transmembrane region" description="Helical" evidence="6">
    <location>
        <begin position="627"/>
        <end position="648"/>
    </location>
</feature>